<feature type="region of interest" description="Disordered" evidence="1">
    <location>
        <begin position="20"/>
        <end position="57"/>
    </location>
</feature>
<dbReference type="AlphaFoldDB" id="N1QMS8"/>
<dbReference type="RefSeq" id="XP_016765798.1">
    <property type="nucleotide sequence ID" value="XM_016903780.1"/>
</dbReference>
<gene>
    <name evidence="2" type="ORF">SEPMUDRAFT_146635</name>
</gene>
<name>N1QMS8_SPHMS</name>
<feature type="compositionally biased region" description="Polar residues" evidence="1">
    <location>
        <begin position="119"/>
        <end position="130"/>
    </location>
</feature>
<sequence length="181" mass="19820">MMAPHSPRTAATTNSSAIHNIINNNNNNNMGIRSTTTTTTTRGMTRSPTPESIESLRRRSEAADILESYEKLSWYAAARCETITQTRIHFKCILSGITAAQEQETVFWKEDFTPRPTKPNLQGSSSNSSRKAGKDRVVSDGSASGVVDRREREKCVVGENHSPKPHRKGKEKAVGGGSATM</sequence>
<feature type="region of interest" description="Disordered" evidence="1">
    <location>
        <begin position="110"/>
        <end position="181"/>
    </location>
</feature>
<feature type="compositionally biased region" description="Low complexity" evidence="1">
    <location>
        <begin position="20"/>
        <end position="50"/>
    </location>
</feature>
<proteinExistence type="predicted"/>
<dbReference type="GeneID" id="27900917"/>
<keyword evidence="3" id="KW-1185">Reference proteome</keyword>
<feature type="compositionally biased region" description="Basic and acidic residues" evidence="1">
    <location>
        <begin position="147"/>
        <end position="156"/>
    </location>
</feature>
<organism evidence="2 3">
    <name type="scientific">Sphaerulina musiva (strain SO2202)</name>
    <name type="common">Poplar stem canker fungus</name>
    <name type="synonym">Septoria musiva</name>
    <dbReference type="NCBI Taxonomy" id="692275"/>
    <lineage>
        <taxon>Eukaryota</taxon>
        <taxon>Fungi</taxon>
        <taxon>Dikarya</taxon>
        <taxon>Ascomycota</taxon>
        <taxon>Pezizomycotina</taxon>
        <taxon>Dothideomycetes</taxon>
        <taxon>Dothideomycetidae</taxon>
        <taxon>Mycosphaerellales</taxon>
        <taxon>Mycosphaerellaceae</taxon>
        <taxon>Sphaerulina</taxon>
    </lineage>
</organism>
<accession>N1QMS8</accession>
<dbReference type="HOGENOM" id="CLU_1489888_0_0_1"/>
<dbReference type="OrthoDB" id="5372011at2759"/>
<protein>
    <submittedName>
        <fullName evidence="2">Uncharacterized protein</fullName>
    </submittedName>
</protein>
<dbReference type="eggNOG" id="ENOG502RGHA">
    <property type="taxonomic scope" value="Eukaryota"/>
</dbReference>
<reference evidence="2 3" key="1">
    <citation type="journal article" date="2012" name="PLoS Pathog.">
        <title>Diverse lifestyles and strategies of plant pathogenesis encoded in the genomes of eighteen Dothideomycetes fungi.</title>
        <authorList>
            <person name="Ohm R.A."/>
            <person name="Feau N."/>
            <person name="Henrissat B."/>
            <person name="Schoch C.L."/>
            <person name="Horwitz B.A."/>
            <person name="Barry K.W."/>
            <person name="Condon B.J."/>
            <person name="Copeland A.C."/>
            <person name="Dhillon B."/>
            <person name="Glaser F."/>
            <person name="Hesse C.N."/>
            <person name="Kosti I."/>
            <person name="LaButti K."/>
            <person name="Lindquist E.A."/>
            <person name="Lucas S."/>
            <person name="Salamov A.A."/>
            <person name="Bradshaw R.E."/>
            <person name="Ciuffetti L."/>
            <person name="Hamelin R.C."/>
            <person name="Kema G.H.J."/>
            <person name="Lawrence C."/>
            <person name="Scott J.A."/>
            <person name="Spatafora J.W."/>
            <person name="Turgeon B.G."/>
            <person name="de Wit P.J.G.M."/>
            <person name="Zhong S."/>
            <person name="Goodwin S.B."/>
            <person name="Grigoriev I.V."/>
        </authorList>
    </citation>
    <scope>NUCLEOTIDE SEQUENCE [LARGE SCALE GENOMIC DNA]</scope>
    <source>
        <strain evidence="2 3">SO2202</strain>
    </source>
</reference>
<evidence type="ECO:0000256" key="1">
    <source>
        <dbReference type="SAM" id="MobiDB-lite"/>
    </source>
</evidence>
<evidence type="ECO:0000313" key="2">
    <source>
        <dbReference type="EMBL" id="EMF17677.1"/>
    </source>
</evidence>
<evidence type="ECO:0000313" key="3">
    <source>
        <dbReference type="Proteomes" id="UP000016931"/>
    </source>
</evidence>
<dbReference type="Proteomes" id="UP000016931">
    <property type="component" value="Unassembled WGS sequence"/>
</dbReference>
<dbReference type="EMBL" id="KB456260">
    <property type="protein sequence ID" value="EMF17677.1"/>
    <property type="molecule type" value="Genomic_DNA"/>
</dbReference>